<evidence type="ECO:0000313" key="2">
    <source>
        <dbReference type="Proteomes" id="UP000266723"/>
    </source>
</evidence>
<keyword evidence="2" id="KW-1185">Reference proteome</keyword>
<evidence type="ECO:0000313" key="1">
    <source>
        <dbReference type="EMBL" id="KAF3566824.1"/>
    </source>
</evidence>
<name>A0ABQ7D719_BRACR</name>
<protein>
    <submittedName>
        <fullName evidence="1">Uncharacterized protein</fullName>
    </submittedName>
</protein>
<sequence length="321" mass="36458">MVSHSGGHHPNLEPIRAVDKPDNSHWFTKYHQNFGFKLRTGDDSRCRLLRGSLETVIVIGTSHVSLDPSSVNADIQEDDFQWARVEELFFLFLNPLWSFPEDLIVVRDFLRGEEETDPNMNGFVSRDVPMTRERDRSPKNKGVALDDNDFNAEEFPQSGWGSNFTPGDWSGTSDIPLPDCNFDDFFASLSPNLDPPPTLDKLSRSKTFADGSGLINGGMHVFNSALEVNYREARVGTEIRTVDFRLNKETRKTLISQRRARSLCSDRAERTLGRCVVTELRLGRYVATELRLELGRYVATELWLELGRYVAIERITRSVAA</sequence>
<proteinExistence type="predicted"/>
<dbReference type="EMBL" id="QGKV02000759">
    <property type="protein sequence ID" value="KAF3566824.1"/>
    <property type="molecule type" value="Genomic_DNA"/>
</dbReference>
<gene>
    <name evidence="1" type="ORF">DY000_02014792</name>
</gene>
<dbReference type="Proteomes" id="UP000266723">
    <property type="component" value="Unassembled WGS sequence"/>
</dbReference>
<organism evidence="1 2">
    <name type="scientific">Brassica cretica</name>
    <name type="common">Mustard</name>
    <dbReference type="NCBI Taxonomy" id="69181"/>
    <lineage>
        <taxon>Eukaryota</taxon>
        <taxon>Viridiplantae</taxon>
        <taxon>Streptophyta</taxon>
        <taxon>Embryophyta</taxon>
        <taxon>Tracheophyta</taxon>
        <taxon>Spermatophyta</taxon>
        <taxon>Magnoliopsida</taxon>
        <taxon>eudicotyledons</taxon>
        <taxon>Gunneridae</taxon>
        <taxon>Pentapetalae</taxon>
        <taxon>rosids</taxon>
        <taxon>malvids</taxon>
        <taxon>Brassicales</taxon>
        <taxon>Brassicaceae</taxon>
        <taxon>Brassiceae</taxon>
        <taxon>Brassica</taxon>
    </lineage>
</organism>
<accession>A0ABQ7D719</accession>
<comment type="caution">
    <text evidence="1">The sequence shown here is derived from an EMBL/GenBank/DDBJ whole genome shotgun (WGS) entry which is preliminary data.</text>
</comment>
<reference evidence="1 2" key="1">
    <citation type="journal article" date="2020" name="BMC Genomics">
        <title>Intraspecific diversification of the crop wild relative Brassica cretica Lam. using demographic model selection.</title>
        <authorList>
            <person name="Kioukis A."/>
            <person name="Michalopoulou V.A."/>
            <person name="Briers L."/>
            <person name="Pirintsos S."/>
            <person name="Studholme D.J."/>
            <person name="Pavlidis P."/>
            <person name="Sarris P.F."/>
        </authorList>
    </citation>
    <scope>NUCLEOTIDE SEQUENCE [LARGE SCALE GENOMIC DNA]</scope>
    <source>
        <strain evidence="2">cv. PFS-1207/04</strain>
    </source>
</reference>